<dbReference type="Proteomes" id="UP001477672">
    <property type="component" value="Unassembled WGS sequence"/>
</dbReference>
<dbReference type="Pfam" id="PF22526">
    <property type="entry name" value="DUF7000"/>
    <property type="match status" value="1"/>
</dbReference>
<reference evidence="2 3" key="1">
    <citation type="submission" date="2024-03" db="EMBL/GenBank/DDBJ databases">
        <title>Human intestinal bacterial collection.</title>
        <authorList>
            <person name="Pauvert C."/>
            <person name="Hitch T.C.A."/>
            <person name="Clavel T."/>
        </authorList>
    </citation>
    <scope>NUCLEOTIDE SEQUENCE [LARGE SCALE GENOMIC DNA]</scope>
    <source>
        <strain evidence="2 3">CLA-JM-H11</strain>
    </source>
</reference>
<evidence type="ECO:0000313" key="2">
    <source>
        <dbReference type="EMBL" id="MEQ2519657.1"/>
    </source>
</evidence>
<keyword evidence="3" id="KW-1185">Reference proteome</keyword>
<comment type="caution">
    <text evidence="2">The sequence shown here is derived from an EMBL/GenBank/DDBJ whole genome shotgun (WGS) entry which is preliminary data.</text>
</comment>
<organism evidence="2 3">
    <name type="scientific">Ruthenibacterium intestinale</name>
    <dbReference type="NCBI Taxonomy" id="3133163"/>
    <lineage>
        <taxon>Bacteria</taxon>
        <taxon>Bacillati</taxon>
        <taxon>Bacillota</taxon>
        <taxon>Clostridia</taxon>
        <taxon>Eubacteriales</taxon>
        <taxon>Oscillospiraceae</taxon>
        <taxon>Ruthenibacterium</taxon>
    </lineage>
</organism>
<proteinExistence type="predicted"/>
<evidence type="ECO:0000259" key="1">
    <source>
        <dbReference type="Pfam" id="PF22526"/>
    </source>
</evidence>
<evidence type="ECO:0000313" key="3">
    <source>
        <dbReference type="Proteomes" id="UP001477672"/>
    </source>
</evidence>
<protein>
    <recommendedName>
        <fullName evidence="1">DUF7000 domain-containing protein</fullName>
    </recommendedName>
</protein>
<dbReference type="RefSeq" id="WP_349215090.1">
    <property type="nucleotide sequence ID" value="NZ_JBBMFA010000062.1"/>
</dbReference>
<name>A0ABV1GCU1_9FIRM</name>
<accession>A0ABV1GCU1</accession>
<dbReference type="EMBL" id="JBBMFA010000062">
    <property type="protein sequence ID" value="MEQ2519657.1"/>
    <property type="molecule type" value="Genomic_DNA"/>
</dbReference>
<dbReference type="InterPro" id="IPR054269">
    <property type="entry name" value="DUF7000"/>
</dbReference>
<sequence>MTFDRELLALYRQLLQTTRLADAYAEFVRMFRFLRVRLEQEMPAYTFQGGIVENAMDYSYFQCASPALKGLGLKLAVVFVHRPFRLEVWLSGRNRACQQQWHKRLQAGGTPFELAQDPARQDYILRAPLPNVDLADADRLVQVLRQTLEAMAGTIQ</sequence>
<feature type="domain" description="DUF7000" evidence="1">
    <location>
        <begin position="6"/>
        <end position="155"/>
    </location>
</feature>
<gene>
    <name evidence="2" type="ORF">WMO24_04320</name>
</gene>